<dbReference type="Proteomes" id="UP000095401">
    <property type="component" value="Chromosome"/>
</dbReference>
<evidence type="ECO:0000313" key="1">
    <source>
        <dbReference type="EMBL" id="AOU98841.1"/>
    </source>
</evidence>
<dbReference type="EMBL" id="CP017415">
    <property type="protein sequence ID" value="AOU98841.1"/>
    <property type="molecule type" value="Genomic_DNA"/>
</dbReference>
<dbReference type="AlphaFoldDB" id="A0A1D8IQT1"/>
<evidence type="ECO:0000313" key="2">
    <source>
        <dbReference type="Proteomes" id="UP000095401"/>
    </source>
</evidence>
<accession>A0A1D8IQT1</accession>
<sequence>MSYKTMLNNMKTEAKSIGANAIISIKEIYLMSDKTIYRMPHRSEAVVRPPVRTPALTGTAIRYLK</sequence>
<dbReference type="KEGG" id="aprs:BI364_13515"/>
<name>A0A1D8IQT1_9GAMM</name>
<gene>
    <name evidence="1" type="ORF">BI364_13515</name>
</gene>
<reference evidence="2" key="1">
    <citation type="submission" date="2016-09" db="EMBL/GenBank/DDBJ databases">
        <title>Acidihalobacter prosperus F5.</title>
        <authorList>
            <person name="Khaleque H.N."/>
            <person name="Ramsay J.P."/>
            <person name="Kaksonen A.H."/>
            <person name="Boxall N.J."/>
            <person name="Watkin E.L.J."/>
        </authorList>
    </citation>
    <scope>NUCLEOTIDE SEQUENCE [LARGE SCALE GENOMIC DNA]</scope>
    <source>
        <strain evidence="2">F5</strain>
    </source>
</reference>
<proteinExistence type="predicted"/>
<organism evidence="1 2">
    <name type="scientific">Acidihalobacter yilgarnensis</name>
    <dbReference type="NCBI Taxonomy" id="2819280"/>
    <lineage>
        <taxon>Bacteria</taxon>
        <taxon>Pseudomonadati</taxon>
        <taxon>Pseudomonadota</taxon>
        <taxon>Gammaproteobacteria</taxon>
        <taxon>Chromatiales</taxon>
        <taxon>Ectothiorhodospiraceae</taxon>
        <taxon>Acidihalobacter</taxon>
    </lineage>
</organism>
<protein>
    <submittedName>
        <fullName evidence="1">Uncharacterized protein</fullName>
    </submittedName>
</protein>
<keyword evidence="2" id="KW-1185">Reference proteome</keyword>